<feature type="compositionally biased region" description="Basic residues" evidence="1">
    <location>
        <begin position="312"/>
        <end position="325"/>
    </location>
</feature>
<organism evidence="3 4">
    <name type="scientific">Trypanosoma equiperdum</name>
    <dbReference type="NCBI Taxonomy" id="5694"/>
    <lineage>
        <taxon>Eukaryota</taxon>
        <taxon>Discoba</taxon>
        <taxon>Euglenozoa</taxon>
        <taxon>Kinetoplastea</taxon>
        <taxon>Metakinetoplastina</taxon>
        <taxon>Trypanosomatida</taxon>
        <taxon>Trypanosomatidae</taxon>
        <taxon>Trypanosoma</taxon>
    </lineage>
</organism>
<evidence type="ECO:0000256" key="1">
    <source>
        <dbReference type="SAM" id="MobiDB-lite"/>
    </source>
</evidence>
<feature type="transmembrane region" description="Helical" evidence="2">
    <location>
        <begin position="213"/>
        <end position="233"/>
    </location>
</feature>
<dbReference type="Proteomes" id="UP000195570">
    <property type="component" value="Unassembled WGS sequence"/>
</dbReference>
<reference evidence="3" key="1">
    <citation type="submission" date="2016-09" db="EMBL/GenBank/DDBJ databases">
        <authorList>
            <person name="Hebert L."/>
            <person name="Moumen B."/>
        </authorList>
    </citation>
    <scope>NUCLEOTIDE SEQUENCE [LARGE SCALE GENOMIC DNA]</scope>
    <source>
        <strain evidence="3">OVI</strain>
    </source>
</reference>
<evidence type="ECO:0000313" key="3">
    <source>
        <dbReference type="EMBL" id="SCU65812.1"/>
    </source>
</evidence>
<accession>A0A1G4I2D0</accession>
<name>A0A1G4I2D0_TRYEQ</name>
<protein>
    <submittedName>
        <fullName evidence="3">Uncharacterized protein</fullName>
    </submittedName>
</protein>
<feature type="transmembrane region" description="Helical" evidence="2">
    <location>
        <begin position="12"/>
        <end position="30"/>
    </location>
</feature>
<dbReference type="VEuPathDB" id="TriTrypDB:TEOVI_000022500"/>
<feature type="region of interest" description="Disordered" evidence="1">
    <location>
        <begin position="272"/>
        <end position="364"/>
    </location>
</feature>
<gene>
    <name evidence="3" type="ORF">TEOVI_000022500</name>
</gene>
<evidence type="ECO:0000313" key="4">
    <source>
        <dbReference type="Proteomes" id="UP000195570"/>
    </source>
</evidence>
<keyword evidence="4" id="KW-1185">Reference proteome</keyword>
<comment type="caution">
    <text evidence="3">The sequence shown here is derived from an EMBL/GenBank/DDBJ whole genome shotgun (WGS) entry which is preliminary data.</text>
</comment>
<keyword evidence="2" id="KW-0812">Transmembrane</keyword>
<dbReference type="RefSeq" id="XP_067077351.1">
    <property type="nucleotide sequence ID" value="XM_067221250.1"/>
</dbReference>
<dbReference type="EMBL" id="CZPT02000410">
    <property type="protein sequence ID" value="SCU65812.1"/>
    <property type="molecule type" value="Genomic_DNA"/>
</dbReference>
<evidence type="ECO:0000256" key="2">
    <source>
        <dbReference type="SAM" id="Phobius"/>
    </source>
</evidence>
<keyword evidence="2" id="KW-1133">Transmembrane helix</keyword>
<keyword evidence="2" id="KW-0472">Membrane</keyword>
<sequence length="364" mass="39795">MKACCGGKRLQICFVVQAICMVCLVGFVFSPPRPYAQPTCDCHYGVVERENPRCQCVCFGDYLLPNCLYTAIDVVDVELWLTTKSGKKRGNTYPLSSGDIERGLDRLFGHKNSSGLFKFRRGTSSFSSEGLVNSSIRSGKFYVAAVVSMPGWAAQHLLAYVAQKAGKGGEMTNSASGVSYTLYAAYDMAKGPPLPVMYYYESMAFFTGIDSNIFITAADCGWMFGAIVLVLLMTRIEQLWMYSIVAGLGAISRRSRGDEKGSLFLNEDAAGSSNVSRHDSLRRSSSKGSSSMKSSSKDKKKNKKADKEKKRNNSKRSRASGKRAASKSERRAPDSEAPQLGERRSKSPAGENPGGAQWRNPLTI</sequence>
<dbReference type="GeneID" id="92374165"/>
<proteinExistence type="predicted"/>
<dbReference type="AlphaFoldDB" id="A0A1G4I2D0"/>